<dbReference type="InterPro" id="IPR012338">
    <property type="entry name" value="Beta-lactam/transpept-like"/>
</dbReference>
<dbReference type="OrthoDB" id="428260at2759"/>
<evidence type="ECO:0000313" key="3">
    <source>
        <dbReference type="Proteomes" id="UP001147747"/>
    </source>
</evidence>
<dbReference type="AlphaFoldDB" id="A0A9W9VMK1"/>
<evidence type="ECO:0000259" key="1">
    <source>
        <dbReference type="Pfam" id="PF00144"/>
    </source>
</evidence>
<keyword evidence="3" id="KW-1185">Reference proteome</keyword>
<dbReference type="SUPFAM" id="SSF56601">
    <property type="entry name" value="beta-lactamase/transpeptidase-like"/>
    <property type="match status" value="1"/>
</dbReference>
<reference evidence="2" key="2">
    <citation type="journal article" date="2023" name="IMA Fungus">
        <title>Comparative genomic study of the Penicillium genus elucidates a diverse pangenome and 15 lateral gene transfer events.</title>
        <authorList>
            <person name="Petersen C."/>
            <person name="Sorensen T."/>
            <person name="Nielsen M.R."/>
            <person name="Sondergaard T.E."/>
            <person name="Sorensen J.L."/>
            <person name="Fitzpatrick D.A."/>
            <person name="Frisvad J.C."/>
            <person name="Nielsen K.L."/>
        </authorList>
    </citation>
    <scope>NUCLEOTIDE SEQUENCE</scope>
    <source>
        <strain evidence="2">IBT 29677</strain>
    </source>
</reference>
<accession>A0A9W9VMK1</accession>
<dbReference type="PANTHER" id="PTHR43283:SF3">
    <property type="entry name" value="BETA-LACTAMASE FAMILY PROTEIN (AFU_ORTHOLOGUE AFUA_5G07500)"/>
    <property type="match status" value="1"/>
</dbReference>
<comment type="caution">
    <text evidence="2">The sequence shown here is derived from an EMBL/GenBank/DDBJ whole genome shotgun (WGS) entry which is preliminary data.</text>
</comment>
<proteinExistence type="predicted"/>
<gene>
    <name evidence="2" type="ORF">N7509_008425</name>
</gene>
<dbReference type="InterPro" id="IPR001466">
    <property type="entry name" value="Beta-lactam-related"/>
</dbReference>
<evidence type="ECO:0000313" key="2">
    <source>
        <dbReference type="EMBL" id="KAJ5385884.1"/>
    </source>
</evidence>
<reference evidence="2" key="1">
    <citation type="submission" date="2022-12" db="EMBL/GenBank/DDBJ databases">
        <authorList>
            <person name="Petersen C."/>
        </authorList>
    </citation>
    <scope>NUCLEOTIDE SEQUENCE</scope>
    <source>
        <strain evidence="2">IBT 29677</strain>
    </source>
</reference>
<dbReference type="GeneID" id="81372042"/>
<feature type="domain" description="Beta-lactamase-related" evidence="1">
    <location>
        <begin position="25"/>
        <end position="392"/>
    </location>
</feature>
<dbReference type="Pfam" id="PF00144">
    <property type="entry name" value="Beta-lactamase"/>
    <property type="match status" value="1"/>
</dbReference>
<name>A0A9W9VMK1_9EURO</name>
<dbReference type="EMBL" id="JAPZBU010000009">
    <property type="protein sequence ID" value="KAJ5385884.1"/>
    <property type="molecule type" value="Genomic_DNA"/>
</dbReference>
<dbReference type="RefSeq" id="XP_056483682.1">
    <property type="nucleotide sequence ID" value="XM_056633062.1"/>
</dbReference>
<dbReference type="InterPro" id="IPR050789">
    <property type="entry name" value="Diverse_Enzym_Activities"/>
</dbReference>
<sequence>MVQVLSAAAAAAASRVMDTYTEGPSPQIPGMVYCAVNKDGDVVFSHASGKKGLNDGVAMTTDTIFWMASYTKLITSIACMQLVEQGILKLDDSSQLESFAPELKAVKVLRHDGHGGFLLEEKDRRITLRMLLNHTAGFGYAFEDLKLRDWSRPIGIDDFSGNRADVLYGPLVNQPGTKFQYGVSMDWVGIIVERATDSSLEKYFQKCILGPLDIHSITFFPSEEMKESLAHMHSRAPDGNLTTRDHLYRYPLLPRSPGEDPFCMGGGGCFGKPTEYCRIIATLLNNGVSPDTEAKILEPETVEEMFTDQIPAIPRYCNEGTPSGKPDLAKPCPIVPCADDLTEGWGLSFSLSHSKSATGRAAGSGSWEGVANLFWFADKDNGVGGVIASQILPYGGM</sequence>
<dbReference type="PANTHER" id="PTHR43283">
    <property type="entry name" value="BETA-LACTAMASE-RELATED"/>
    <property type="match status" value="1"/>
</dbReference>
<protein>
    <submittedName>
        <fullName evidence="2">Beta-lactamase family protein</fullName>
    </submittedName>
</protein>
<dbReference type="Gene3D" id="3.40.710.10">
    <property type="entry name" value="DD-peptidase/beta-lactamase superfamily"/>
    <property type="match status" value="1"/>
</dbReference>
<organism evidence="2 3">
    <name type="scientific">Penicillium cosmopolitanum</name>
    <dbReference type="NCBI Taxonomy" id="1131564"/>
    <lineage>
        <taxon>Eukaryota</taxon>
        <taxon>Fungi</taxon>
        <taxon>Dikarya</taxon>
        <taxon>Ascomycota</taxon>
        <taxon>Pezizomycotina</taxon>
        <taxon>Eurotiomycetes</taxon>
        <taxon>Eurotiomycetidae</taxon>
        <taxon>Eurotiales</taxon>
        <taxon>Aspergillaceae</taxon>
        <taxon>Penicillium</taxon>
    </lineage>
</organism>
<dbReference type="Proteomes" id="UP001147747">
    <property type="component" value="Unassembled WGS sequence"/>
</dbReference>